<dbReference type="AlphaFoldDB" id="A0A7X4W2I9"/>
<dbReference type="GO" id="GO:0009279">
    <property type="term" value="C:cell outer membrane"/>
    <property type="evidence" value="ECO:0007669"/>
    <property type="project" value="UniProtKB-SubCell"/>
</dbReference>
<feature type="chain" id="PRO_5031150841" evidence="8">
    <location>
        <begin position="26"/>
        <end position="450"/>
    </location>
</feature>
<evidence type="ECO:0000256" key="8">
    <source>
        <dbReference type="SAM" id="SignalP"/>
    </source>
</evidence>
<sequence>MKNKFNRLTLAAAVAAAAFASQAQAGGYQINEQSVSGQGYGHAGRSSNVNDATIVFGNPAGMSFLDRAQVSAGGTYLNVKTEIKNVQAQKMLDAGVAQGGAPAGMQVPVGEIPGGNDGDMVPGTLVPYAFYAQPLTDKLAFGFGVYAPFGSKTDYEDDFQGRYFGNYTEVTVMSAQPTVSYRFNDKWSVGAGITYNQVEGELRRQLPSSAAYDPAGDIDSRVDGDDDGWGYNLGVIYQPVPETTLGLTYRSKVDYTLTGDFRAYDPMGNVVRADDANLDLTTPETANFSITQQMTDRLKLMFGASWTRWSQFDQILVVNNQGEQITKETQNYSNAWAFAVGGEYQLNHQLALRAGLSIDNSPTNDEYRSVRIPSDDRRIFSLGAGWTPTDNLTLDFAYSYLTERGTHVEQDRADLLASQQTGGVPVGGATYSADYKNEAHGFGAQLTYRF</sequence>
<protein>
    <submittedName>
        <fullName evidence="9">Outer membrane beta-barrel protein</fullName>
    </submittedName>
</protein>
<dbReference type="EMBL" id="WUTT01000001">
    <property type="protein sequence ID" value="NAW32978.1"/>
    <property type="molecule type" value="Genomic_DNA"/>
</dbReference>
<evidence type="ECO:0000313" key="9">
    <source>
        <dbReference type="EMBL" id="NAW32978.1"/>
    </source>
</evidence>
<dbReference type="PANTHER" id="PTHR35093:SF8">
    <property type="entry name" value="OUTER MEMBRANE PROTEIN NMB0088-RELATED"/>
    <property type="match status" value="1"/>
</dbReference>
<evidence type="ECO:0000256" key="2">
    <source>
        <dbReference type="ARBA" id="ARBA00008163"/>
    </source>
</evidence>
<evidence type="ECO:0000313" key="10">
    <source>
        <dbReference type="Proteomes" id="UP000487929"/>
    </source>
</evidence>
<evidence type="ECO:0000256" key="3">
    <source>
        <dbReference type="ARBA" id="ARBA00022452"/>
    </source>
</evidence>
<dbReference type="PANTHER" id="PTHR35093">
    <property type="entry name" value="OUTER MEMBRANE PROTEIN NMB0088-RELATED"/>
    <property type="match status" value="1"/>
</dbReference>
<proteinExistence type="inferred from homology"/>
<comment type="similarity">
    <text evidence="2">Belongs to the OmpP1/FadL family.</text>
</comment>
<dbReference type="SUPFAM" id="SSF56935">
    <property type="entry name" value="Porins"/>
    <property type="match status" value="1"/>
</dbReference>
<keyword evidence="7" id="KW-0998">Cell outer membrane</keyword>
<dbReference type="Gene3D" id="2.40.160.60">
    <property type="entry name" value="Outer membrane protein transport protein (OMPP1/FadL/TodX)"/>
    <property type="match status" value="1"/>
</dbReference>
<organism evidence="9 10">
    <name type="scientific">Halomonas alimentaria</name>
    <dbReference type="NCBI Taxonomy" id="147248"/>
    <lineage>
        <taxon>Bacteria</taxon>
        <taxon>Pseudomonadati</taxon>
        <taxon>Pseudomonadota</taxon>
        <taxon>Gammaproteobacteria</taxon>
        <taxon>Oceanospirillales</taxon>
        <taxon>Halomonadaceae</taxon>
        <taxon>Halomonas</taxon>
    </lineage>
</organism>
<keyword evidence="4" id="KW-0812">Transmembrane</keyword>
<evidence type="ECO:0000256" key="4">
    <source>
        <dbReference type="ARBA" id="ARBA00022692"/>
    </source>
</evidence>
<comment type="subcellular location">
    <subcellularLocation>
        <location evidence="1">Cell outer membrane</location>
        <topology evidence="1">Multi-pass membrane protein</topology>
    </subcellularLocation>
</comment>
<gene>
    <name evidence="9" type="ORF">GRB96_00865</name>
</gene>
<keyword evidence="5 8" id="KW-0732">Signal</keyword>
<keyword evidence="10" id="KW-1185">Reference proteome</keyword>
<dbReference type="Proteomes" id="UP000487929">
    <property type="component" value="Unassembled WGS sequence"/>
</dbReference>
<dbReference type="RefSeq" id="WP_161430015.1">
    <property type="nucleotide sequence ID" value="NZ_WUTT01000001.1"/>
</dbReference>
<evidence type="ECO:0000256" key="5">
    <source>
        <dbReference type="ARBA" id="ARBA00022729"/>
    </source>
</evidence>
<name>A0A7X4W2I9_9GAMM</name>
<comment type="caution">
    <text evidence="9">The sequence shown here is derived from an EMBL/GenBank/DDBJ whole genome shotgun (WGS) entry which is preliminary data.</text>
</comment>
<evidence type="ECO:0000256" key="1">
    <source>
        <dbReference type="ARBA" id="ARBA00004571"/>
    </source>
</evidence>
<dbReference type="Pfam" id="PF03349">
    <property type="entry name" value="Toluene_X"/>
    <property type="match status" value="1"/>
</dbReference>
<dbReference type="OrthoDB" id="19849at2"/>
<keyword evidence="3" id="KW-1134">Transmembrane beta strand</keyword>
<accession>A0A7X4W2I9</accession>
<reference evidence="9 10" key="1">
    <citation type="submission" date="2019-12" db="EMBL/GenBank/DDBJ databases">
        <title>Draft genome sequencing of Halomonas alimentaria DSM 15356.</title>
        <authorList>
            <person name="Pandiyan K."/>
            <person name="Kushwaha P."/>
            <person name="Gowdham M."/>
            <person name="Chakdar H."/>
            <person name="Singh A."/>
            <person name="Kumar M."/>
            <person name="Saxena A.K."/>
        </authorList>
    </citation>
    <scope>NUCLEOTIDE SEQUENCE [LARGE SCALE GENOMIC DNA]</scope>
    <source>
        <strain evidence="9 10">DSM 15356</strain>
    </source>
</reference>
<evidence type="ECO:0000256" key="7">
    <source>
        <dbReference type="ARBA" id="ARBA00023237"/>
    </source>
</evidence>
<feature type="signal peptide" evidence="8">
    <location>
        <begin position="1"/>
        <end position="25"/>
    </location>
</feature>
<keyword evidence="6" id="KW-0472">Membrane</keyword>
<dbReference type="GO" id="GO:0015483">
    <property type="term" value="F:long-chain fatty acid transporting porin activity"/>
    <property type="evidence" value="ECO:0007669"/>
    <property type="project" value="TreeGrafter"/>
</dbReference>
<dbReference type="InterPro" id="IPR005017">
    <property type="entry name" value="OMPP1/FadL/TodX"/>
</dbReference>
<evidence type="ECO:0000256" key="6">
    <source>
        <dbReference type="ARBA" id="ARBA00023136"/>
    </source>
</evidence>